<evidence type="ECO:0000256" key="5">
    <source>
        <dbReference type="ARBA" id="ARBA00022679"/>
    </source>
</evidence>
<evidence type="ECO:0000256" key="2">
    <source>
        <dbReference type="ARBA" id="ARBA00006997"/>
    </source>
</evidence>
<dbReference type="AlphaFoldDB" id="A0A133NC64"/>
<dbReference type="InterPro" id="IPR000623">
    <property type="entry name" value="Shikimate_kinase/TSH1"/>
</dbReference>
<dbReference type="GO" id="GO:0005829">
    <property type="term" value="C:cytosol"/>
    <property type="evidence" value="ECO:0007669"/>
    <property type="project" value="TreeGrafter"/>
</dbReference>
<comment type="similarity">
    <text evidence="2 11">Belongs to the shikimate kinase family.</text>
</comment>
<dbReference type="PRINTS" id="PR01100">
    <property type="entry name" value="SHIKIMTKNASE"/>
</dbReference>
<dbReference type="GO" id="GO:0009423">
    <property type="term" value="P:chorismate biosynthetic process"/>
    <property type="evidence" value="ECO:0007669"/>
    <property type="project" value="UniProtKB-UniRule"/>
</dbReference>
<dbReference type="Gene3D" id="3.40.50.300">
    <property type="entry name" value="P-loop containing nucleotide triphosphate hydrolases"/>
    <property type="match status" value="1"/>
</dbReference>
<dbReference type="PANTHER" id="PTHR21087:SF16">
    <property type="entry name" value="SHIKIMATE KINASE 1, CHLOROPLASTIC"/>
    <property type="match status" value="1"/>
</dbReference>
<protein>
    <recommendedName>
        <fullName evidence="3 11">Shikimate kinase</fullName>
        <shortName evidence="11">SK</shortName>
        <ecNumber evidence="3 11">2.7.1.71</ecNumber>
    </recommendedName>
</protein>
<feature type="binding site" evidence="11">
    <location>
        <position position="16"/>
    </location>
    <ligand>
        <name>Mg(2+)</name>
        <dbReference type="ChEBI" id="CHEBI:18420"/>
    </ligand>
</feature>
<evidence type="ECO:0000256" key="8">
    <source>
        <dbReference type="ARBA" id="ARBA00022840"/>
    </source>
</evidence>
<keyword evidence="11" id="KW-0963">Cytoplasm</keyword>
<comment type="catalytic activity">
    <reaction evidence="10 11">
        <text>shikimate + ATP = 3-phosphoshikimate + ADP + H(+)</text>
        <dbReference type="Rhea" id="RHEA:13121"/>
        <dbReference type="ChEBI" id="CHEBI:15378"/>
        <dbReference type="ChEBI" id="CHEBI:30616"/>
        <dbReference type="ChEBI" id="CHEBI:36208"/>
        <dbReference type="ChEBI" id="CHEBI:145989"/>
        <dbReference type="ChEBI" id="CHEBI:456216"/>
        <dbReference type="EC" id="2.7.1.71"/>
    </reaction>
</comment>
<proteinExistence type="inferred from homology"/>
<sequence length="172" mass="19822">MKENIALIGFMGSGKTTVGRLLAKQLDMKFVDVDKVIAAQEKKSISDIFQENGEQYFRQKEREIILQESTKNNVVISTGGGAIIDNENIKNLQNTCFIVYLDADVHCIYDRVKNSKHRPLLQNIENLEAHISTLLEKRRFLYEFSSDYKVSIHLESNLYDTVEEIKKIYIDS</sequence>
<evidence type="ECO:0000256" key="3">
    <source>
        <dbReference type="ARBA" id="ARBA00012154"/>
    </source>
</evidence>
<evidence type="ECO:0000256" key="6">
    <source>
        <dbReference type="ARBA" id="ARBA00022741"/>
    </source>
</evidence>
<organism evidence="12 13">
    <name type="scientific">Fusobacterium equinum</name>
    <dbReference type="NCBI Taxonomy" id="134605"/>
    <lineage>
        <taxon>Bacteria</taxon>
        <taxon>Fusobacteriati</taxon>
        <taxon>Fusobacteriota</taxon>
        <taxon>Fusobacteriia</taxon>
        <taxon>Fusobacteriales</taxon>
        <taxon>Fusobacteriaceae</taxon>
        <taxon>Fusobacterium</taxon>
    </lineage>
</organism>
<keyword evidence="11" id="KW-0460">Magnesium</keyword>
<evidence type="ECO:0000256" key="1">
    <source>
        <dbReference type="ARBA" id="ARBA00004842"/>
    </source>
</evidence>
<dbReference type="Pfam" id="PF01202">
    <property type="entry name" value="SKI"/>
    <property type="match status" value="1"/>
</dbReference>
<keyword evidence="9 11" id="KW-0057">Aromatic amino acid biosynthesis</keyword>
<dbReference type="EC" id="2.7.1.71" evidence="3 11"/>
<dbReference type="GO" id="GO:0005524">
    <property type="term" value="F:ATP binding"/>
    <property type="evidence" value="ECO:0007669"/>
    <property type="project" value="UniProtKB-UniRule"/>
</dbReference>
<feature type="binding site" evidence="11">
    <location>
        <position position="118"/>
    </location>
    <ligand>
        <name>ATP</name>
        <dbReference type="ChEBI" id="CHEBI:30616"/>
    </ligand>
</feature>
<feature type="binding site" evidence="11">
    <location>
        <position position="138"/>
    </location>
    <ligand>
        <name>substrate</name>
    </ligand>
</feature>
<dbReference type="PATRIC" id="fig|134605.3.peg.1144"/>
<dbReference type="InterPro" id="IPR023000">
    <property type="entry name" value="Shikimate_kinase_CS"/>
</dbReference>
<keyword evidence="6 11" id="KW-0547">Nucleotide-binding</keyword>
<evidence type="ECO:0000256" key="10">
    <source>
        <dbReference type="ARBA" id="ARBA00048567"/>
    </source>
</evidence>
<dbReference type="PROSITE" id="PS01128">
    <property type="entry name" value="SHIKIMATE_KINASE"/>
    <property type="match status" value="1"/>
</dbReference>
<gene>
    <name evidence="11" type="primary">aroK</name>
    <name evidence="12" type="ORF">HMPREF3206_01161</name>
</gene>
<evidence type="ECO:0000256" key="4">
    <source>
        <dbReference type="ARBA" id="ARBA00022605"/>
    </source>
</evidence>
<dbReference type="HAMAP" id="MF_00109">
    <property type="entry name" value="Shikimate_kinase"/>
    <property type="match status" value="1"/>
</dbReference>
<keyword evidence="7 11" id="KW-0418">Kinase</keyword>
<comment type="pathway">
    <text evidence="1 11">Metabolic intermediate biosynthesis; chorismate biosynthesis; chorismate from D-erythrose 4-phosphate and phosphoenolpyruvate: step 5/7.</text>
</comment>
<dbReference type="STRING" id="134605.HMPREF3206_01161"/>
<evidence type="ECO:0000256" key="11">
    <source>
        <dbReference type="HAMAP-Rule" id="MF_00109"/>
    </source>
</evidence>
<comment type="caution">
    <text evidence="11">Lacks conserved residue(s) required for the propagation of feature annotation.</text>
</comment>
<evidence type="ECO:0000313" key="12">
    <source>
        <dbReference type="EMBL" id="KXA13852.1"/>
    </source>
</evidence>
<reference evidence="13" key="1">
    <citation type="submission" date="2016-01" db="EMBL/GenBank/DDBJ databases">
        <authorList>
            <person name="Mitreva M."/>
            <person name="Pepin K.H."/>
            <person name="Mihindukulasuriya K.A."/>
            <person name="Fulton R."/>
            <person name="Fronick C."/>
            <person name="O'Laughlin M."/>
            <person name="Miner T."/>
            <person name="Herter B."/>
            <person name="Rosa B.A."/>
            <person name="Cordes M."/>
            <person name="Tomlinson C."/>
            <person name="Wollam A."/>
            <person name="Palsikar V.B."/>
            <person name="Mardis E.R."/>
            <person name="Wilson R.K."/>
        </authorList>
    </citation>
    <scope>NUCLEOTIDE SEQUENCE [LARGE SCALE GENOMIC DNA]</scope>
    <source>
        <strain evidence="13">CMW8396</strain>
    </source>
</reference>
<evidence type="ECO:0000256" key="9">
    <source>
        <dbReference type="ARBA" id="ARBA00023141"/>
    </source>
</evidence>
<dbReference type="Proteomes" id="UP000070617">
    <property type="component" value="Unassembled WGS sequence"/>
</dbReference>
<dbReference type="InterPro" id="IPR027417">
    <property type="entry name" value="P-loop_NTPase"/>
</dbReference>
<comment type="subunit">
    <text evidence="11">Monomer.</text>
</comment>
<evidence type="ECO:0000256" key="7">
    <source>
        <dbReference type="ARBA" id="ARBA00022777"/>
    </source>
</evidence>
<comment type="function">
    <text evidence="11">Catalyzes the specific phosphorylation of the 3-hydroxyl group of shikimic acid using ATP as a cosubstrate.</text>
</comment>
<feature type="binding site" evidence="11">
    <location>
        <position position="58"/>
    </location>
    <ligand>
        <name>substrate</name>
    </ligand>
</feature>
<dbReference type="EMBL" id="LRPX01000058">
    <property type="protein sequence ID" value="KXA13852.1"/>
    <property type="molecule type" value="Genomic_DNA"/>
</dbReference>
<dbReference type="CDD" id="cd00464">
    <property type="entry name" value="SK"/>
    <property type="match status" value="1"/>
</dbReference>
<comment type="cofactor">
    <cofactor evidence="11">
        <name>Mg(2+)</name>
        <dbReference type="ChEBI" id="CHEBI:18420"/>
    </cofactor>
    <text evidence="11">Binds 1 Mg(2+) ion per subunit.</text>
</comment>
<keyword evidence="13" id="KW-1185">Reference proteome</keyword>
<name>A0A133NC64_9FUSO</name>
<keyword evidence="11" id="KW-0479">Metal-binding</keyword>
<comment type="subcellular location">
    <subcellularLocation>
        <location evidence="11">Cytoplasm</location>
    </subcellularLocation>
</comment>
<dbReference type="InterPro" id="IPR031322">
    <property type="entry name" value="Shikimate/glucono_kinase"/>
</dbReference>
<keyword evidence="4 11" id="KW-0028">Amino-acid biosynthesis</keyword>
<dbReference type="GO" id="GO:0008652">
    <property type="term" value="P:amino acid biosynthetic process"/>
    <property type="evidence" value="ECO:0007669"/>
    <property type="project" value="UniProtKB-KW"/>
</dbReference>
<dbReference type="GO" id="GO:0000287">
    <property type="term" value="F:magnesium ion binding"/>
    <property type="evidence" value="ECO:0007669"/>
    <property type="project" value="UniProtKB-UniRule"/>
</dbReference>
<dbReference type="UniPathway" id="UPA00053">
    <property type="reaction ID" value="UER00088"/>
</dbReference>
<keyword evidence="8 11" id="KW-0067">ATP-binding</keyword>
<accession>A0A133NC64</accession>
<dbReference type="GO" id="GO:0004765">
    <property type="term" value="F:shikimate kinase activity"/>
    <property type="evidence" value="ECO:0007669"/>
    <property type="project" value="UniProtKB-UniRule"/>
</dbReference>
<dbReference type="SUPFAM" id="SSF52540">
    <property type="entry name" value="P-loop containing nucleoside triphosphate hydrolases"/>
    <property type="match status" value="1"/>
</dbReference>
<feature type="binding site" evidence="11">
    <location>
        <position position="34"/>
    </location>
    <ligand>
        <name>substrate</name>
    </ligand>
</feature>
<evidence type="ECO:0000313" key="13">
    <source>
        <dbReference type="Proteomes" id="UP000070617"/>
    </source>
</evidence>
<dbReference type="RefSeq" id="WP_008800585.1">
    <property type="nucleotide sequence ID" value="NZ_KQ956550.1"/>
</dbReference>
<dbReference type="PANTHER" id="PTHR21087">
    <property type="entry name" value="SHIKIMATE KINASE"/>
    <property type="match status" value="1"/>
</dbReference>
<keyword evidence="5 11" id="KW-0808">Transferase</keyword>
<feature type="binding site" evidence="11">
    <location>
        <begin position="12"/>
        <end position="17"/>
    </location>
    <ligand>
        <name>ATP</name>
        <dbReference type="ChEBI" id="CHEBI:30616"/>
    </ligand>
</feature>
<dbReference type="GO" id="GO:0009073">
    <property type="term" value="P:aromatic amino acid family biosynthetic process"/>
    <property type="evidence" value="ECO:0007669"/>
    <property type="project" value="UniProtKB-KW"/>
</dbReference>
<comment type="caution">
    <text evidence="12">The sequence shown here is derived from an EMBL/GenBank/DDBJ whole genome shotgun (WGS) entry which is preliminary data.</text>
</comment>
<feature type="binding site" evidence="11">
    <location>
        <position position="80"/>
    </location>
    <ligand>
        <name>substrate</name>
    </ligand>
</feature>